<dbReference type="Proteomes" id="UP000479710">
    <property type="component" value="Unassembled WGS sequence"/>
</dbReference>
<feature type="non-terminal residue" evidence="2">
    <location>
        <position position="1"/>
    </location>
</feature>
<feature type="non-terminal residue" evidence="2">
    <location>
        <position position="154"/>
    </location>
</feature>
<gene>
    <name evidence="2" type="ORF">E2562_013625</name>
</gene>
<reference evidence="2 3" key="1">
    <citation type="submission" date="2019-11" db="EMBL/GenBank/DDBJ databases">
        <title>Whole genome sequence of Oryza granulata.</title>
        <authorList>
            <person name="Li W."/>
        </authorList>
    </citation>
    <scope>NUCLEOTIDE SEQUENCE [LARGE SCALE GENOMIC DNA]</scope>
    <source>
        <strain evidence="3">cv. Menghai</strain>
        <tissue evidence="2">Leaf</tissue>
    </source>
</reference>
<evidence type="ECO:0000313" key="3">
    <source>
        <dbReference type="Proteomes" id="UP000479710"/>
    </source>
</evidence>
<sequence>HRLVEHPLLDRHRSVSPSGRRLGSRLLTVHRLLRQWECCYGRAYPAPPTPSMHLGEQRLPKKCPSSPAPRRQRPPPPPPSHSGARRRSRILMESVGERHRLQLAVPPPRLHTEPRSAAVFRRLVSHPSCSACLISRFGQSHVSARVWMDYVQDQ</sequence>
<dbReference type="EMBL" id="SPHZ02000001">
    <property type="protein sequence ID" value="KAF0932977.1"/>
    <property type="molecule type" value="Genomic_DNA"/>
</dbReference>
<name>A0A6G1F7S7_9ORYZ</name>
<evidence type="ECO:0000256" key="1">
    <source>
        <dbReference type="SAM" id="MobiDB-lite"/>
    </source>
</evidence>
<dbReference type="AlphaFoldDB" id="A0A6G1F7S7"/>
<accession>A0A6G1F7S7</accession>
<feature type="region of interest" description="Disordered" evidence="1">
    <location>
        <begin position="49"/>
        <end position="87"/>
    </location>
</feature>
<keyword evidence="3" id="KW-1185">Reference proteome</keyword>
<comment type="caution">
    <text evidence="2">The sequence shown here is derived from an EMBL/GenBank/DDBJ whole genome shotgun (WGS) entry which is preliminary data.</text>
</comment>
<protein>
    <submittedName>
        <fullName evidence="2">Uncharacterized protein</fullName>
    </submittedName>
</protein>
<proteinExistence type="predicted"/>
<evidence type="ECO:0000313" key="2">
    <source>
        <dbReference type="EMBL" id="KAF0932977.1"/>
    </source>
</evidence>
<organism evidence="2 3">
    <name type="scientific">Oryza meyeriana var. granulata</name>
    <dbReference type="NCBI Taxonomy" id="110450"/>
    <lineage>
        <taxon>Eukaryota</taxon>
        <taxon>Viridiplantae</taxon>
        <taxon>Streptophyta</taxon>
        <taxon>Embryophyta</taxon>
        <taxon>Tracheophyta</taxon>
        <taxon>Spermatophyta</taxon>
        <taxon>Magnoliopsida</taxon>
        <taxon>Liliopsida</taxon>
        <taxon>Poales</taxon>
        <taxon>Poaceae</taxon>
        <taxon>BOP clade</taxon>
        <taxon>Oryzoideae</taxon>
        <taxon>Oryzeae</taxon>
        <taxon>Oryzinae</taxon>
        <taxon>Oryza</taxon>
        <taxon>Oryza meyeriana</taxon>
    </lineage>
</organism>